<name>A0A3N4K3C6_9PEZI</name>
<evidence type="ECO:0000313" key="2">
    <source>
        <dbReference type="EMBL" id="RPB05070.1"/>
    </source>
</evidence>
<dbReference type="EMBL" id="ML120354">
    <property type="protein sequence ID" value="RPB05070.1"/>
    <property type="molecule type" value="Genomic_DNA"/>
</dbReference>
<dbReference type="InterPro" id="IPR004875">
    <property type="entry name" value="DDE_SF_endonuclease_dom"/>
</dbReference>
<organism evidence="2 3">
    <name type="scientific">Choiromyces venosus 120613-1</name>
    <dbReference type="NCBI Taxonomy" id="1336337"/>
    <lineage>
        <taxon>Eukaryota</taxon>
        <taxon>Fungi</taxon>
        <taxon>Dikarya</taxon>
        <taxon>Ascomycota</taxon>
        <taxon>Pezizomycotina</taxon>
        <taxon>Pezizomycetes</taxon>
        <taxon>Pezizales</taxon>
        <taxon>Tuberaceae</taxon>
        <taxon>Choiromyces</taxon>
    </lineage>
</organism>
<feature type="domain" description="DDE-1" evidence="1">
    <location>
        <begin position="7"/>
        <end position="86"/>
    </location>
</feature>
<dbReference type="GO" id="GO:0003676">
    <property type="term" value="F:nucleic acid binding"/>
    <property type="evidence" value="ECO:0007669"/>
    <property type="project" value="InterPro"/>
</dbReference>
<keyword evidence="3" id="KW-1185">Reference proteome</keyword>
<dbReference type="Proteomes" id="UP000276215">
    <property type="component" value="Unassembled WGS sequence"/>
</dbReference>
<accession>A0A3N4K3C6</accession>
<evidence type="ECO:0000313" key="3">
    <source>
        <dbReference type="Proteomes" id="UP000276215"/>
    </source>
</evidence>
<protein>
    <recommendedName>
        <fullName evidence="1">DDE-1 domain-containing protein</fullName>
    </recommendedName>
</protein>
<evidence type="ECO:0000259" key="1">
    <source>
        <dbReference type="Pfam" id="PF03184"/>
    </source>
</evidence>
<dbReference type="OrthoDB" id="4844240at2759"/>
<dbReference type="AlphaFoldDB" id="A0A3N4K3C6"/>
<sequence>MVLDGACTDGTSLDPMIVFKTEELREGYFVEEEDIASTIMVGKSSNSWTSSALALGWLERNFGAESQSACKAKDKWRMLTLDHGHSTQLS</sequence>
<gene>
    <name evidence="2" type="ORF">L873DRAFT_1908381</name>
</gene>
<reference evidence="2 3" key="1">
    <citation type="journal article" date="2018" name="Nat. Ecol. Evol.">
        <title>Pezizomycetes genomes reveal the molecular basis of ectomycorrhizal truffle lifestyle.</title>
        <authorList>
            <person name="Murat C."/>
            <person name="Payen T."/>
            <person name="Noel B."/>
            <person name="Kuo A."/>
            <person name="Morin E."/>
            <person name="Chen J."/>
            <person name="Kohler A."/>
            <person name="Krizsan K."/>
            <person name="Balestrini R."/>
            <person name="Da Silva C."/>
            <person name="Montanini B."/>
            <person name="Hainaut M."/>
            <person name="Levati E."/>
            <person name="Barry K.W."/>
            <person name="Belfiori B."/>
            <person name="Cichocki N."/>
            <person name="Clum A."/>
            <person name="Dockter R.B."/>
            <person name="Fauchery L."/>
            <person name="Guy J."/>
            <person name="Iotti M."/>
            <person name="Le Tacon F."/>
            <person name="Lindquist E.A."/>
            <person name="Lipzen A."/>
            <person name="Malagnac F."/>
            <person name="Mello A."/>
            <person name="Molinier V."/>
            <person name="Miyauchi S."/>
            <person name="Poulain J."/>
            <person name="Riccioni C."/>
            <person name="Rubini A."/>
            <person name="Sitrit Y."/>
            <person name="Splivallo R."/>
            <person name="Traeger S."/>
            <person name="Wang M."/>
            <person name="Zifcakova L."/>
            <person name="Wipf D."/>
            <person name="Zambonelli A."/>
            <person name="Paolocci F."/>
            <person name="Nowrousian M."/>
            <person name="Ottonello S."/>
            <person name="Baldrian P."/>
            <person name="Spatafora J.W."/>
            <person name="Henrissat B."/>
            <person name="Nagy L.G."/>
            <person name="Aury J.M."/>
            <person name="Wincker P."/>
            <person name="Grigoriev I.V."/>
            <person name="Bonfante P."/>
            <person name="Martin F.M."/>
        </authorList>
    </citation>
    <scope>NUCLEOTIDE SEQUENCE [LARGE SCALE GENOMIC DNA]</scope>
    <source>
        <strain evidence="2 3">120613-1</strain>
    </source>
</reference>
<dbReference type="Pfam" id="PF03184">
    <property type="entry name" value="DDE_1"/>
    <property type="match status" value="1"/>
</dbReference>
<proteinExistence type="predicted"/>